<dbReference type="InterPro" id="IPR000977">
    <property type="entry name" value="DNA_ligase_ATP-dep"/>
</dbReference>
<dbReference type="InterPro" id="IPR050191">
    <property type="entry name" value="ATP-dep_DNA_ligase"/>
</dbReference>
<evidence type="ECO:0000256" key="2">
    <source>
        <dbReference type="ARBA" id="ARBA00007572"/>
    </source>
</evidence>
<evidence type="ECO:0000256" key="4">
    <source>
        <dbReference type="ARBA" id="ARBA00022618"/>
    </source>
</evidence>
<dbReference type="PROSITE" id="PS00697">
    <property type="entry name" value="DNA_LIGASE_A1"/>
    <property type="match status" value="1"/>
</dbReference>
<dbReference type="GO" id="GO:0071897">
    <property type="term" value="P:DNA biosynthetic process"/>
    <property type="evidence" value="ECO:0007669"/>
    <property type="project" value="InterPro"/>
</dbReference>
<dbReference type="FunFam" id="1.10.3260.10:FF:000001">
    <property type="entry name" value="DNA ligase"/>
    <property type="match status" value="1"/>
</dbReference>
<dbReference type="EMBL" id="SIDB01000007">
    <property type="protein sequence ID" value="KAI3430447.1"/>
    <property type="molecule type" value="Genomic_DNA"/>
</dbReference>
<comment type="catalytic activity">
    <reaction evidence="13 14">
        <text>ATP + (deoxyribonucleotide)n-3'-hydroxyl + 5'-phospho-(deoxyribonucleotide)m = (deoxyribonucleotide)n+m + AMP + diphosphate.</text>
        <dbReference type="EC" id="6.5.1.1"/>
    </reaction>
</comment>
<protein>
    <recommendedName>
        <fullName evidence="14">DNA ligase</fullName>
        <ecNumber evidence="14">6.5.1.1</ecNumber>
    </recommendedName>
</protein>
<comment type="caution">
    <text evidence="18">The sequence shown here is derived from an EMBL/GenBank/DDBJ whole genome shotgun (WGS) entry which is preliminary data.</text>
</comment>
<dbReference type="Gene3D" id="2.40.50.140">
    <property type="entry name" value="Nucleic acid-binding proteins"/>
    <property type="match status" value="1"/>
</dbReference>
<dbReference type="Pfam" id="PF04675">
    <property type="entry name" value="DNA_ligase_A_N"/>
    <property type="match status" value="1"/>
</dbReference>
<dbReference type="SUPFAM" id="SSF56091">
    <property type="entry name" value="DNA ligase/mRNA capping enzyme, catalytic domain"/>
    <property type="match status" value="1"/>
</dbReference>
<feature type="region of interest" description="Disordered" evidence="16">
    <location>
        <begin position="157"/>
        <end position="201"/>
    </location>
</feature>
<evidence type="ECO:0000256" key="12">
    <source>
        <dbReference type="ARBA" id="ARBA00023306"/>
    </source>
</evidence>
<comment type="subcellular location">
    <subcellularLocation>
        <location evidence="1">Nucleus</location>
    </subcellularLocation>
</comment>
<evidence type="ECO:0000256" key="9">
    <source>
        <dbReference type="ARBA" id="ARBA00023172"/>
    </source>
</evidence>
<evidence type="ECO:0000259" key="17">
    <source>
        <dbReference type="PROSITE" id="PS50160"/>
    </source>
</evidence>
<evidence type="ECO:0000313" key="18">
    <source>
        <dbReference type="EMBL" id="KAI3430447.1"/>
    </source>
</evidence>
<keyword evidence="4" id="KW-0132">Cell division</keyword>
<dbReference type="FunFam" id="3.30.470.30:FF:000002">
    <property type="entry name" value="DNA ligase"/>
    <property type="match status" value="1"/>
</dbReference>
<dbReference type="GO" id="GO:0003910">
    <property type="term" value="F:DNA ligase (ATP) activity"/>
    <property type="evidence" value="ECO:0007669"/>
    <property type="project" value="UniProtKB-EC"/>
</dbReference>
<dbReference type="Gene3D" id="1.10.3260.10">
    <property type="entry name" value="DNA ligase, ATP-dependent, N-terminal domain"/>
    <property type="match status" value="1"/>
</dbReference>
<evidence type="ECO:0000256" key="10">
    <source>
        <dbReference type="ARBA" id="ARBA00023204"/>
    </source>
</evidence>
<organism evidence="18 19">
    <name type="scientific">Chlorella vulgaris</name>
    <name type="common">Green alga</name>
    <dbReference type="NCBI Taxonomy" id="3077"/>
    <lineage>
        <taxon>Eukaryota</taxon>
        <taxon>Viridiplantae</taxon>
        <taxon>Chlorophyta</taxon>
        <taxon>core chlorophytes</taxon>
        <taxon>Trebouxiophyceae</taxon>
        <taxon>Chlorellales</taxon>
        <taxon>Chlorellaceae</taxon>
        <taxon>Chlorella clade</taxon>
        <taxon>Chlorella</taxon>
    </lineage>
</organism>
<sequence length="854" mass="92021">MKTIKPAARSAGQPNIASFFTKRPHPAAPAVAKGEAAGEPAASPAAASSNENTDQSPDIGAMTSPKSDIRERKRKRNLDKAAALTAALTAEANGSTKLLKRLRKVADVKAAPAQVAAAAAADELEDPDAALDTPVAVGIAVNPGTIPFHREKRTSFYGPDEASMLGSGSEMTDEEEALPSTSSPKKNKAAAKKKPSQRKVEGVGAGAVSAAAEHANFDVSKLVSWKEGEPVPFAFLTAAFELIGEEPKRLIMTRHLINTFRAVIATTPADLLPMVYLCTNRVAPAHDAVELGIGDATLIKALAQATGRKEEVIKAEYDEIGDLGLVAAKARASQKQLFPAAALTVQTVFKTFQEICAMSGTKSGDRKRGAIVKLLARAKREEAGYVMRALQGKLRIGLAEQTVLTALAHAAALEKAGGAGSSSVEQLAGELEQAAQIVKQVYSECPSYDELVPALLQHSIDQLPSHVHFKPGVPVKPMLAKPTTGVSEVLDKFTDAEFTCEYKYDGERAQIHVVAAAQGPPQVKIYSRNSEDNTGKYPDIAALIPKRLKDGVTSVVLDAEAVAWCRETSKVLPFQVLSTRSRKDVTLDNIKVQVCVFAFDCLSINGRTLLQEPLTARREALYSALEPEPGKLELATAKTSRDVEELTRFLDESVEAGTEGLIVKTMDDFYEPSKRSSHWLKLKKDYLEGVGDTFDLVPIGAWYGKGKRAGVFGSYLLAAYDQDGEEYQTISKIGTGFSEEQLKQLAEQMGDLVIPEPRKYYRYGETLVPDVWFDAKSVWEVKAADLSISPLHKAAIGLVDGAKGISIRFPRLVRVRDDKGPDDATSAEQVAEMYRRQAVLQQKQKGAAVADDDE</sequence>
<feature type="region of interest" description="Disordered" evidence="16">
    <location>
        <begin position="1"/>
        <end position="77"/>
    </location>
</feature>
<dbReference type="GO" id="GO:0003677">
    <property type="term" value="F:DNA binding"/>
    <property type="evidence" value="ECO:0007669"/>
    <property type="project" value="InterPro"/>
</dbReference>
<name>A0A9D4TND3_CHLVU</name>
<evidence type="ECO:0000256" key="14">
    <source>
        <dbReference type="RuleBase" id="RU000617"/>
    </source>
</evidence>
<evidence type="ECO:0000256" key="13">
    <source>
        <dbReference type="ARBA" id="ARBA00034003"/>
    </source>
</evidence>
<dbReference type="GO" id="GO:0006310">
    <property type="term" value="P:DNA recombination"/>
    <property type="evidence" value="ECO:0007669"/>
    <property type="project" value="UniProtKB-KW"/>
</dbReference>
<evidence type="ECO:0000313" key="19">
    <source>
        <dbReference type="Proteomes" id="UP001055712"/>
    </source>
</evidence>
<evidence type="ECO:0000256" key="8">
    <source>
        <dbReference type="ARBA" id="ARBA00022840"/>
    </source>
</evidence>
<evidence type="ECO:0000256" key="16">
    <source>
        <dbReference type="SAM" id="MobiDB-lite"/>
    </source>
</evidence>
<gene>
    <name evidence="18" type="ORF">D9Q98_005042</name>
</gene>
<dbReference type="EC" id="6.5.1.1" evidence="14"/>
<dbReference type="Gene3D" id="3.30.470.30">
    <property type="entry name" value="DNA ligase/mRNA capping enzyme"/>
    <property type="match status" value="1"/>
</dbReference>
<dbReference type="SUPFAM" id="SSF50249">
    <property type="entry name" value="Nucleic acid-binding proteins"/>
    <property type="match status" value="1"/>
</dbReference>
<dbReference type="PROSITE" id="PS50160">
    <property type="entry name" value="DNA_LIGASE_A3"/>
    <property type="match status" value="1"/>
</dbReference>
<dbReference type="FunFam" id="2.40.50.140:FF:000062">
    <property type="entry name" value="DNA ligase"/>
    <property type="match status" value="1"/>
</dbReference>
<evidence type="ECO:0000256" key="3">
    <source>
        <dbReference type="ARBA" id="ARBA00022598"/>
    </source>
</evidence>
<keyword evidence="3 14" id="KW-0436">Ligase</keyword>
<dbReference type="Gene3D" id="3.30.1490.70">
    <property type="match status" value="1"/>
</dbReference>
<dbReference type="PROSITE" id="PS00333">
    <property type="entry name" value="DNA_LIGASE_A2"/>
    <property type="match status" value="1"/>
</dbReference>
<dbReference type="InterPro" id="IPR012309">
    <property type="entry name" value="DNA_ligase_ATP-dep_C"/>
</dbReference>
<dbReference type="Proteomes" id="UP001055712">
    <property type="component" value="Unassembled WGS sequence"/>
</dbReference>
<keyword evidence="11" id="KW-0539">Nucleus</keyword>
<proteinExistence type="inferred from homology"/>
<dbReference type="SUPFAM" id="SSF117018">
    <property type="entry name" value="ATP-dependent DNA ligase DNA-binding domain"/>
    <property type="match status" value="1"/>
</dbReference>
<keyword evidence="12" id="KW-0131">Cell cycle</keyword>
<dbReference type="GO" id="GO:0006273">
    <property type="term" value="P:lagging strand elongation"/>
    <property type="evidence" value="ECO:0007669"/>
    <property type="project" value="TreeGrafter"/>
</dbReference>
<keyword evidence="10 14" id="KW-0234">DNA repair</keyword>
<dbReference type="PANTHER" id="PTHR45674:SF4">
    <property type="entry name" value="DNA LIGASE 1"/>
    <property type="match status" value="1"/>
</dbReference>
<dbReference type="NCBIfam" id="TIGR00574">
    <property type="entry name" value="dnl1"/>
    <property type="match status" value="1"/>
</dbReference>
<evidence type="ECO:0000256" key="5">
    <source>
        <dbReference type="ARBA" id="ARBA00022705"/>
    </source>
</evidence>
<dbReference type="PANTHER" id="PTHR45674">
    <property type="entry name" value="DNA LIGASE 1/3 FAMILY MEMBER"/>
    <property type="match status" value="1"/>
</dbReference>
<keyword evidence="19" id="KW-1185">Reference proteome</keyword>
<reference evidence="18" key="2">
    <citation type="submission" date="2020-11" db="EMBL/GenBank/DDBJ databases">
        <authorList>
            <person name="Cecchin M."/>
            <person name="Marcolungo L."/>
            <person name="Rossato M."/>
            <person name="Girolomoni L."/>
            <person name="Cosentino E."/>
            <person name="Cuine S."/>
            <person name="Li-Beisson Y."/>
            <person name="Delledonne M."/>
            <person name="Ballottari M."/>
        </authorList>
    </citation>
    <scope>NUCLEOTIDE SEQUENCE</scope>
    <source>
        <strain evidence="18">211/11P</strain>
        <tissue evidence="18">Whole cell</tissue>
    </source>
</reference>
<feature type="domain" description="ATP-dependent DNA ligase family profile" evidence="17">
    <location>
        <begin position="587"/>
        <end position="721"/>
    </location>
</feature>
<dbReference type="InterPro" id="IPR012310">
    <property type="entry name" value="DNA_ligase_ATP-dep_cent"/>
</dbReference>
<dbReference type="Pfam" id="PF01068">
    <property type="entry name" value="DNA_ligase_A_M"/>
    <property type="match status" value="1"/>
</dbReference>
<keyword evidence="9 14" id="KW-0233">DNA recombination</keyword>
<evidence type="ECO:0000256" key="6">
    <source>
        <dbReference type="ARBA" id="ARBA00022741"/>
    </source>
</evidence>
<dbReference type="InterPro" id="IPR036599">
    <property type="entry name" value="DNA_ligase_N_sf"/>
</dbReference>
<evidence type="ECO:0000256" key="7">
    <source>
        <dbReference type="ARBA" id="ARBA00022763"/>
    </source>
</evidence>
<keyword evidence="7 14" id="KW-0227">DNA damage</keyword>
<dbReference type="Pfam" id="PF04679">
    <property type="entry name" value="DNA_ligase_A_C"/>
    <property type="match status" value="1"/>
</dbReference>
<dbReference type="GO" id="GO:0006281">
    <property type="term" value="P:DNA repair"/>
    <property type="evidence" value="ECO:0007669"/>
    <property type="project" value="UniProtKB-KW"/>
</dbReference>
<dbReference type="InterPro" id="IPR012308">
    <property type="entry name" value="DNA_ligase_ATP-dep_N"/>
</dbReference>
<dbReference type="GO" id="GO:0051301">
    <property type="term" value="P:cell division"/>
    <property type="evidence" value="ECO:0007669"/>
    <property type="project" value="UniProtKB-KW"/>
</dbReference>
<dbReference type="CDD" id="cd07900">
    <property type="entry name" value="Adenylation_DNA_ligase_I_Euk"/>
    <property type="match status" value="1"/>
</dbReference>
<keyword evidence="6 14" id="KW-0547">Nucleotide-binding</keyword>
<dbReference type="GO" id="GO:0005524">
    <property type="term" value="F:ATP binding"/>
    <property type="evidence" value="ECO:0007669"/>
    <property type="project" value="UniProtKB-KW"/>
</dbReference>
<evidence type="ECO:0000256" key="1">
    <source>
        <dbReference type="ARBA" id="ARBA00004123"/>
    </source>
</evidence>
<keyword evidence="5" id="KW-0235">DNA replication</keyword>
<comment type="similarity">
    <text evidence="2 15">Belongs to the ATP-dependent DNA ligase family.</text>
</comment>
<dbReference type="AlphaFoldDB" id="A0A9D4TND3"/>
<evidence type="ECO:0000256" key="11">
    <source>
        <dbReference type="ARBA" id="ARBA00023242"/>
    </source>
</evidence>
<dbReference type="OrthoDB" id="206088at2759"/>
<dbReference type="GO" id="GO:0005739">
    <property type="term" value="C:mitochondrion"/>
    <property type="evidence" value="ECO:0007669"/>
    <property type="project" value="TreeGrafter"/>
</dbReference>
<dbReference type="InterPro" id="IPR016059">
    <property type="entry name" value="DNA_ligase_ATP-dep_CS"/>
</dbReference>
<evidence type="ECO:0000256" key="15">
    <source>
        <dbReference type="RuleBase" id="RU004196"/>
    </source>
</evidence>
<reference evidence="18" key="1">
    <citation type="journal article" date="2019" name="Plant J.">
        <title>Chlorella vulgaris genome assembly and annotation reveals the molecular basis for metabolic acclimation to high light conditions.</title>
        <authorList>
            <person name="Cecchin M."/>
            <person name="Marcolungo L."/>
            <person name="Rossato M."/>
            <person name="Girolomoni L."/>
            <person name="Cosentino E."/>
            <person name="Cuine S."/>
            <person name="Li-Beisson Y."/>
            <person name="Delledonne M."/>
            <person name="Ballottari M."/>
        </authorList>
    </citation>
    <scope>NUCLEOTIDE SEQUENCE</scope>
    <source>
        <strain evidence="18">211/11P</strain>
    </source>
</reference>
<feature type="compositionally biased region" description="Low complexity" evidence="16">
    <location>
        <begin position="28"/>
        <end position="48"/>
    </location>
</feature>
<feature type="compositionally biased region" description="Basic residues" evidence="16">
    <location>
        <begin position="185"/>
        <end position="197"/>
    </location>
</feature>
<accession>A0A9D4TND3</accession>
<dbReference type="CDD" id="cd07969">
    <property type="entry name" value="OBF_DNA_ligase_I"/>
    <property type="match status" value="1"/>
</dbReference>
<dbReference type="GO" id="GO:0005634">
    <property type="term" value="C:nucleus"/>
    <property type="evidence" value="ECO:0007669"/>
    <property type="project" value="UniProtKB-SubCell"/>
</dbReference>
<keyword evidence="8 14" id="KW-0067">ATP-binding</keyword>
<dbReference type="InterPro" id="IPR012340">
    <property type="entry name" value="NA-bd_OB-fold"/>
</dbReference>